<reference evidence="3 4" key="1">
    <citation type="journal article" date="2020" name="Nature">
        <title>Six reference-quality genomes reveal evolution of bat adaptations.</title>
        <authorList>
            <person name="Jebb D."/>
            <person name="Huang Z."/>
            <person name="Pippel M."/>
            <person name="Hughes G.M."/>
            <person name="Lavrichenko K."/>
            <person name="Devanna P."/>
            <person name="Winkler S."/>
            <person name="Jermiin L.S."/>
            <person name="Skirmuntt E.C."/>
            <person name="Katzourakis A."/>
            <person name="Burkitt-Gray L."/>
            <person name="Ray D.A."/>
            <person name="Sullivan K.A.M."/>
            <person name="Roscito J.G."/>
            <person name="Kirilenko B.M."/>
            <person name="Davalos L.M."/>
            <person name="Corthals A.P."/>
            <person name="Power M.L."/>
            <person name="Jones G."/>
            <person name="Ransome R.D."/>
            <person name="Dechmann D.K.N."/>
            <person name="Locatelli A.G."/>
            <person name="Puechmaille S.J."/>
            <person name="Fedrigo O."/>
            <person name="Jarvis E.D."/>
            <person name="Hiller M."/>
            <person name="Vernes S.C."/>
            <person name="Myers E.W."/>
            <person name="Teeling E.C."/>
        </authorList>
    </citation>
    <scope>NUCLEOTIDE SEQUENCE [LARGE SCALE GENOMIC DNA]</scope>
    <source>
        <strain evidence="3">Bat1K_MPI-CBG_1</strain>
    </source>
</reference>
<dbReference type="InterPro" id="IPR001909">
    <property type="entry name" value="KRAB"/>
</dbReference>
<dbReference type="Gene3D" id="6.10.140.140">
    <property type="match status" value="1"/>
</dbReference>
<dbReference type="EMBL" id="JABVXQ010000014">
    <property type="protein sequence ID" value="KAF6078071.1"/>
    <property type="molecule type" value="Genomic_DNA"/>
</dbReference>
<dbReference type="InterPro" id="IPR036051">
    <property type="entry name" value="KRAB_dom_sf"/>
</dbReference>
<evidence type="ECO:0000313" key="4">
    <source>
        <dbReference type="Proteomes" id="UP000664940"/>
    </source>
</evidence>
<evidence type="ECO:0000256" key="1">
    <source>
        <dbReference type="SAM" id="MobiDB-lite"/>
    </source>
</evidence>
<evidence type="ECO:0000313" key="3">
    <source>
        <dbReference type="EMBL" id="KAF6078071.1"/>
    </source>
</evidence>
<evidence type="ECO:0000259" key="2">
    <source>
        <dbReference type="PROSITE" id="PS50805"/>
    </source>
</evidence>
<dbReference type="GO" id="GO:0006355">
    <property type="term" value="P:regulation of DNA-templated transcription"/>
    <property type="evidence" value="ECO:0007669"/>
    <property type="project" value="InterPro"/>
</dbReference>
<dbReference type="Proteomes" id="UP000664940">
    <property type="component" value="Unassembled WGS sequence"/>
</dbReference>
<dbReference type="SMART" id="SM00349">
    <property type="entry name" value="KRAB"/>
    <property type="match status" value="1"/>
</dbReference>
<dbReference type="PANTHER" id="PTHR23232:SF157">
    <property type="entry name" value="ZINC FINGER PROTEIN 525"/>
    <property type="match status" value="1"/>
</dbReference>
<proteinExistence type="predicted"/>
<dbReference type="PANTHER" id="PTHR23232">
    <property type="entry name" value="KRAB DOMAIN C2H2 ZINC FINGER"/>
    <property type="match status" value="1"/>
</dbReference>
<protein>
    <recommendedName>
        <fullName evidence="2">KRAB domain-containing protein</fullName>
    </recommendedName>
</protein>
<comment type="caution">
    <text evidence="3">The sequence shown here is derived from an EMBL/GenBank/DDBJ whole genome shotgun (WGS) entry which is preliminary data.</text>
</comment>
<accession>A0A834DFM8</accession>
<feature type="region of interest" description="Disordered" evidence="1">
    <location>
        <begin position="103"/>
        <end position="143"/>
    </location>
</feature>
<dbReference type="CDD" id="cd07765">
    <property type="entry name" value="KRAB_A-box"/>
    <property type="match status" value="1"/>
</dbReference>
<dbReference type="AlphaFoldDB" id="A0A834DFM8"/>
<organism evidence="3 4">
    <name type="scientific">Phyllostomus discolor</name>
    <name type="common">pale spear-nosed bat</name>
    <dbReference type="NCBI Taxonomy" id="89673"/>
    <lineage>
        <taxon>Eukaryota</taxon>
        <taxon>Metazoa</taxon>
        <taxon>Chordata</taxon>
        <taxon>Craniata</taxon>
        <taxon>Vertebrata</taxon>
        <taxon>Euteleostomi</taxon>
        <taxon>Mammalia</taxon>
        <taxon>Eutheria</taxon>
        <taxon>Laurasiatheria</taxon>
        <taxon>Chiroptera</taxon>
        <taxon>Yangochiroptera</taxon>
        <taxon>Phyllostomidae</taxon>
        <taxon>Phyllostominae</taxon>
        <taxon>Phyllostomus</taxon>
    </lineage>
</organism>
<sequence>MDLAQASVTFKDVAVTFTQDEWGHLNLAQRTLYREVMLETYRLLVSLGYRVPKSELIHLSEHLSRESACPGARAKSETTELTFSQLLSSEGHSLRVWLRQGSLRDSRTAKLSTQEGLSEMQEGILRPVTEPNRETGPGKMNPK</sequence>
<dbReference type="PROSITE" id="PS50805">
    <property type="entry name" value="KRAB"/>
    <property type="match status" value="1"/>
</dbReference>
<dbReference type="SUPFAM" id="SSF109640">
    <property type="entry name" value="KRAB domain (Kruppel-associated box)"/>
    <property type="match status" value="1"/>
</dbReference>
<dbReference type="InterPro" id="IPR050169">
    <property type="entry name" value="Krueppel_C2H2_ZnF"/>
</dbReference>
<name>A0A834DFM8_9CHIR</name>
<dbReference type="Pfam" id="PF01352">
    <property type="entry name" value="KRAB"/>
    <property type="match status" value="1"/>
</dbReference>
<feature type="domain" description="KRAB" evidence="2">
    <location>
        <begin position="8"/>
        <end position="79"/>
    </location>
</feature>
<gene>
    <name evidence="3" type="ORF">HJG60_009004</name>
</gene>